<name>A0A0L6VUQ3_9BASI</name>
<evidence type="ECO:0000313" key="2">
    <source>
        <dbReference type="EMBL" id="KNZ64441.1"/>
    </source>
</evidence>
<reference evidence="2 3" key="1">
    <citation type="submission" date="2015-08" db="EMBL/GenBank/DDBJ databases">
        <title>Next Generation Sequencing and Analysis of the Genome of Puccinia sorghi L Schw, the Causal Agent of Maize Common Rust.</title>
        <authorList>
            <person name="Rochi L."/>
            <person name="Burguener G."/>
            <person name="Darino M."/>
            <person name="Turjanski A."/>
            <person name="Kreff E."/>
            <person name="Dieguez M.J."/>
            <person name="Sacco F."/>
        </authorList>
    </citation>
    <scope>NUCLEOTIDE SEQUENCE [LARGE SCALE GENOMIC DNA]</scope>
    <source>
        <strain evidence="2 3">RO10H11247</strain>
    </source>
</reference>
<protein>
    <submittedName>
        <fullName evidence="2">Uncharacterized protein</fullName>
    </submittedName>
</protein>
<evidence type="ECO:0000313" key="3">
    <source>
        <dbReference type="Proteomes" id="UP000037035"/>
    </source>
</evidence>
<comment type="caution">
    <text evidence="2">The sequence shown here is derived from an EMBL/GenBank/DDBJ whole genome shotgun (WGS) entry which is preliminary data.</text>
</comment>
<evidence type="ECO:0000256" key="1">
    <source>
        <dbReference type="SAM" id="Phobius"/>
    </source>
</evidence>
<accession>A0A0L6VUQ3</accession>
<dbReference type="VEuPathDB" id="FungiDB:VP01_1029g2"/>
<dbReference type="Proteomes" id="UP000037035">
    <property type="component" value="Unassembled WGS sequence"/>
</dbReference>
<feature type="transmembrane region" description="Helical" evidence="1">
    <location>
        <begin position="182"/>
        <end position="204"/>
    </location>
</feature>
<gene>
    <name evidence="2" type="ORF">VP01_1029g2</name>
</gene>
<proteinExistence type="predicted"/>
<organism evidence="2 3">
    <name type="scientific">Puccinia sorghi</name>
    <dbReference type="NCBI Taxonomy" id="27349"/>
    <lineage>
        <taxon>Eukaryota</taxon>
        <taxon>Fungi</taxon>
        <taxon>Dikarya</taxon>
        <taxon>Basidiomycota</taxon>
        <taxon>Pucciniomycotina</taxon>
        <taxon>Pucciniomycetes</taxon>
        <taxon>Pucciniales</taxon>
        <taxon>Pucciniaceae</taxon>
        <taxon>Puccinia</taxon>
    </lineage>
</organism>
<keyword evidence="1" id="KW-0472">Membrane</keyword>
<keyword evidence="1" id="KW-0812">Transmembrane</keyword>
<dbReference type="EMBL" id="LAVV01000332">
    <property type="protein sequence ID" value="KNZ64441.1"/>
    <property type="molecule type" value="Genomic_DNA"/>
</dbReference>
<dbReference type="AlphaFoldDB" id="A0A0L6VUQ3"/>
<keyword evidence="3" id="KW-1185">Reference proteome</keyword>
<keyword evidence="1" id="KW-1133">Transmembrane helix</keyword>
<sequence length="427" mass="49605">MCLTTDTTYIKQKINNMRGCIQAYLCVYMLIIKHILKIKKIQILPTKGIPHWFRSPISLGLNMTSYTHVTGHSQHFGLGVNPHTDPQDYPLLWASHFPLVSKMKQKGIFIVSVCGRIKYVLKEEMKSTKKERRNRRIQDEMNKLKHSWYFTGCEMNEACEKQKKLDTIQEIQENFIDEASCLFFFENIMLFFMYHVLDVVFFFLDRMFLFISPEIIIQNSLNSWYLYRNQTQRYRRKIMSVPGACEIFFFFFQKTSELIQLLSPIDCGGCCGALTYTIRCPPSGPPTCPTVISPRHFLSDNPLFNPPLDHFIAFNRKPEKLQSKTRKTKRTKNRKQNHTLNHPIASFRSTSRGRTLTGLVSPLTNLLQQIESDSSSIYSLRQPPWAVIALLKTKKDLNRIANHLPSLHWPRPVVNLQASCSNHPSPP</sequence>